<dbReference type="AlphaFoldDB" id="A0A1C3NS31"/>
<reference evidence="1 2" key="1">
    <citation type="submission" date="2016-06" db="EMBL/GenBank/DDBJ databases">
        <authorList>
            <person name="Kjaerup R.B."/>
            <person name="Dalgaard T.S."/>
            <person name="Juul-Madsen H.R."/>
        </authorList>
    </citation>
    <scope>NUCLEOTIDE SEQUENCE [LARGE SCALE GENOMIC DNA]</scope>
    <source>
        <strain evidence="1">LMG947</strain>
    </source>
</reference>
<evidence type="ECO:0000313" key="2">
    <source>
        <dbReference type="Proteomes" id="UP000092503"/>
    </source>
</evidence>
<name>A0A1C3NS31_9XANT</name>
<organism evidence="1 2">
    <name type="scientific">Xanthomonas bromi</name>
    <dbReference type="NCBI Taxonomy" id="56449"/>
    <lineage>
        <taxon>Bacteria</taxon>
        <taxon>Pseudomonadati</taxon>
        <taxon>Pseudomonadota</taxon>
        <taxon>Gammaproteobacteria</taxon>
        <taxon>Lysobacterales</taxon>
        <taxon>Lysobacteraceae</taxon>
        <taxon>Xanthomonas</taxon>
    </lineage>
</organism>
<evidence type="ECO:0000313" key="1">
    <source>
        <dbReference type="EMBL" id="SBV53197.1"/>
    </source>
</evidence>
<sequence length="104" mass="11861">MRARGHSYETLSKHEEFGVIGYSNYRVGVAFAPFRLRTYISVVVTEACPNWAWRISPAESALSVPALARRPRNWKSPLSTPAALRVVDRWRNTARPMAARPHLR</sequence>
<proteinExistence type="predicted"/>
<protein>
    <submittedName>
        <fullName evidence="1">Uncharacterized protein</fullName>
    </submittedName>
</protein>
<dbReference type="EMBL" id="FLTX01000086">
    <property type="protein sequence ID" value="SBV53197.1"/>
    <property type="molecule type" value="Genomic_DNA"/>
</dbReference>
<gene>
    <name evidence="1" type="ORF">XBLMG947_4007</name>
</gene>
<accession>A0A1C3NS31</accession>
<dbReference type="Proteomes" id="UP000092503">
    <property type="component" value="Unassembled WGS sequence"/>
</dbReference>